<accession>A0ABM8QUX8</accession>
<dbReference type="Proteomes" id="UP000675880">
    <property type="component" value="Unassembled WGS sequence"/>
</dbReference>
<dbReference type="InterPro" id="IPR035956">
    <property type="entry name" value="RimP_N_sf"/>
</dbReference>
<proteinExistence type="inferred from homology"/>
<evidence type="ECO:0000256" key="1">
    <source>
        <dbReference type="ARBA" id="ARBA00022490"/>
    </source>
</evidence>
<name>A0ABM8QUX8_9BACT</name>
<dbReference type="InterPro" id="IPR028998">
    <property type="entry name" value="RimP_C"/>
</dbReference>
<dbReference type="InterPro" id="IPR003728">
    <property type="entry name" value="Ribosome_maturation_RimP"/>
</dbReference>
<dbReference type="CDD" id="cd01734">
    <property type="entry name" value="YlxS_C"/>
    <property type="match status" value="1"/>
</dbReference>
<evidence type="ECO:0000256" key="3">
    <source>
        <dbReference type="HAMAP-Rule" id="MF_01077"/>
    </source>
</evidence>
<dbReference type="InterPro" id="IPR028989">
    <property type="entry name" value="RimP_N"/>
</dbReference>
<feature type="domain" description="Ribosome maturation factor RimP N-terminal" evidence="4">
    <location>
        <begin position="28"/>
        <end position="99"/>
    </location>
</feature>
<dbReference type="Pfam" id="PF02576">
    <property type="entry name" value="RimP_N"/>
    <property type="match status" value="1"/>
</dbReference>
<organism evidence="6 7">
    <name type="scientific">Nitrospira defluvii</name>
    <dbReference type="NCBI Taxonomy" id="330214"/>
    <lineage>
        <taxon>Bacteria</taxon>
        <taxon>Pseudomonadati</taxon>
        <taxon>Nitrospirota</taxon>
        <taxon>Nitrospiria</taxon>
        <taxon>Nitrospirales</taxon>
        <taxon>Nitrospiraceae</taxon>
        <taxon>Nitrospira</taxon>
    </lineage>
</organism>
<dbReference type="Pfam" id="PF17384">
    <property type="entry name" value="DUF150_C"/>
    <property type="match status" value="1"/>
</dbReference>
<comment type="subcellular location">
    <subcellularLocation>
        <location evidence="3">Cytoplasm</location>
    </subcellularLocation>
</comment>
<keyword evidence="7" id="KW-1185">Reference proteome</keyword>
<dbReference type="SUPFAM" id="SSF74942">
    <property type="entry name" value="YhbC-like, C-terminal domain"/>
    <property type="match status" value="1"/>
</dbReference>
<dbReference type="InterPro" id="IPR036847">
    <property type="entry name" value="RimP_C_sf"/>
</dbReference>
<gene>
    <name evidence="3 6" type="primary">rimP</name>
    <name evidence="6" type="ORF">NSPZN2_11483</name>
</gene>
<feature type="domain" description="Ribosome maturation factor RimP C-terminal" evidence="5">
    <location>
        <begin position="102"/>
        <end position="171"/>
    </location>
</feature>
<dbReference type="SUPFAM" id="SSF75420">
    <property type="entry name" value="YhbC-like, N-terminal domain"/>
    <property type="match status" value="1"/>
</dbReference>
<sequence length="173" mass="19165">MRDAGAVSEGKPSVKRAEALNLRVQEVAAPILQSHGLELVEAVCVGQGPRTVIRVFIDKPGGISLTDCEQAHRSLSPALDVIDPFPHAYTLEISSPGLDRPLRSAQDYRRLIGQPITLKLRQPIQAQWRLEGTVLDVDDRAVTLSVPQKKTAETMRIEFDHIALARRKIEFSK</sequence>
<dbReference type="HAMAP" id="MF_01077">
    <property type="entry name" value="RimP"/>
    <property type="match status" value="1"/>
</dbReference>
<keyword evidence="2 3" id="KW-0690">Ribosome biogenesis</keyword>
<dbReference type="Gene3D" id="2.30.30.180">
    <property type="entry name" value="Ribosome maturation factor RimP, C-terminal domain"/>
    <property type="match status" value="1"/>
</dbReference>
<evidence type="ECO:0000259" key="5">
    <source>
        <dbReference type="Pfam" id="PF17384"/>
    </source>
</evidence>
<dbReference type="PANTHER" id="PTHR33867:SF1">
    <property type="entry name" value="RIBOSOME MATURATION FACTOR RIMP"/>
    <property type="match status" value="1"/>
</dbReference>
<evidence type="ECO:0000256" key="2">
    <source>
        <dbReference type="ARBA" id="ARBA00022517"/>
    </source>
</evidence>
<dbReference type="PANTHER" id="PTHR33867">
    <property type="entry name" value="RIBOSOME MATURATION FACTOR RIMP"/>
    <property type="match status" value="1"/>
</dbReference>
<comment type="function">
    <text evidence="3">Required for maturation of 30S ribosomal subunits.</text>
</comment>
<evidence type="ECO:0000313" key="6">
    <source>
        <dbReference type="EMBL" id="CAE6716659.1"/>
    </source>
</evidence>
<reference evidence="6 7" key="1">
    <citation type="submission" date="2021-02" db="EMBL/GenBank/DDBJ databases">
        <authorList>
            <person name="Han P."/>
        </authorList>
    </citation>
    <scope>NUCLEOTIDE SEQUENCE [LARGE SCALE GENOMIC DNA]</scope>
    <source>
        <strain evidence="6">Candidatus Nitrospira sp. ZN2</strain>
    </source>
</reference>
<evidence type="ECO:0000313" key="7">
    <source>
        <dbReference type="Proteomes" id="UP000675880"/>
    </source>
</evidence>
<dbReference type="EMBL" id="CAJNBJ010000001">
    <property type="protein sequence ID" value="CAE6716659.1"/>
    <property type="molecule type" value="Genomic_DNA"/>
</dbReference>
<protein>
    <recommendedName>
        <fullName evidence="3">Ribosome maturation factor RimP</fullName>
    </recommendedName>
</protein>
<evidence type="ECO:0000259" key="4">
    <source>
        <dbReference type="Pfam" id="PF02576"/>
    </source>
</evidence>
<dbReference type="Gene3D" id="3.30.300.70">
    <property type="entry name" value="RimP-like superfamily, N-terminal"/>
    <property type="match status" value="1"/>
</dbReference>
<keyword evidence="1 3" id="KW-0963">Cytoplasm</keyword>
<comment type="caution">
    <text evidence="6">The sequence shown here is derived from an EMBL/GenBank/DDBJ whole genome shotgun (WGS) entry which is preliminary data.</text>
</comment>
<comment type="similarity">
    <text evidence="3">Belongs to the RimP family.</text>
</comment>